<dbReference type="OrthoDB" id="9772456at2"/>
<gene>
    <name evidence="7" type="ORF">DDE18_17280</name>
</gene>
<dbReference type="Pfam" id="PF00459">
    <property type="entry name" value="Inositol_P"/>
    <property type="match status" value="1"/>
</dbReference>
<dbReference type="SUPFAM" id="SSF56655">
    <property type="entry name" value="Carbohydrate phosphatase"/>
    <property type="match status" value="1"/>
</dbReference>
<evidence type="ECO:0000256" key="2">
    <source>
        <dbReference type="ARBA" id="ARBA00022723"/>
    </source>
</evidence>
<dbReference type="GO" id="GO:0046872">
    <property type="term" value="F:metal ion binding"/>
    <property type="evidence" value="ECO:0007669"/>
    <property type="project" value="UniProtKB-KW"/>
</dbReference>
<feature type="binding site" evidence="6">
    <location>
        <position position="86"/>
    </location>
    <ligand>
        <name>Mg(2+)</name>
        <dbReference type="ChEBI" id="CHEBI:18420"/>
        <label>1</label>
        <note>catalytic</note>
    </ligand>
</feature>
<dbReference type="PROSITE" id="PS00629">
    <property type="entry name" value="IMP_1"/>
    <property type="match status" value="1"/>
</dbReference>
<dbReference type="PANTHER" id="PTHR43028">
    <property type="entry name" value="3'(2'),5'-BISPHOSPHATE NUCLEOTIDASE 1"/>
    <property type="match status" value="1"/>
</dbReference>
<keyword evidence="8" id="KW-1185">Reference proteome</keyword>
<evidence type="ECO:0000256" key="1">
    <source>
        <dbReference type="ARBA" id="ARBA00001625"/>
    </source>
</evidence>
<dbReference type="Proteomes" id="UP000246018">
    <property type="component" value="Unassembled WGS sequence"/>
</dbReference>
<dbReference type="InterPro" id="IPR020583">
    <property type="entry name" value="Inositol_monoP_metal-BS"/>
</dbReference>
<organism evidence="7 8">
    <name type="scientific">Nocardioides gansuensis</name>
    <dbReference type="NCBI Taxonomy" id="2138300"/>
    <lineage>
        <taxon>Bacteria</taxon>
        <taxon>Bacillati</taxon>
        <taxon>Actinomycetota</taxon>
        <taxon>Actinomycetes</taxon>
        <taxon>Propionibacteriales</taxon>
        <taxon>Nocardioidaceae</taxon>
        <taxon>Nocardioides</taxon>
    </lineage>
</organism>
<accession>A0A2T8F7Z7</accession>
<evidence type="ECO:0000256" key="4">
    <source>
        <dbReference type="ARBA" id="ARBA00041694"/>
    </source>
</evidence>
<protein>
    <recommendedName>
        <fullName evidence="4">3'(2'),5-bisphosphonucleoside 3'(2')-phosphohydrolase</fullName>
    </recommendedName>
    <alternativeName>
        <fullName evidence="5">DPNPase</fullName>
    </alternativeName>
</protein>
<evidence type="ECO:0000256" key="3">
    <source>
        <dbReference type="ARBA" id="ARBA00022842"/>
    </source>
</evidence>
<evidence type="ECO:0000256" key="5">
    <source>
        <dbReference type="ARBA" id="ARBA00042530"/>
    </source>
</evidence>
<dbReference type="GO" id="GO:0050427">
    <property type="term" value="P:3'-phosphoadenosine 5'-phosphosulfate metabolic process"/>
    <property type="evidence" value="ECO:0007669"/>
    <property type="project" value="TreeGrafter"/>
</dbReference>
<comment type="catalytic activity">
    <reaction evidence="1">
        <text>adenosine 3',5'-bisphosphate + H2O = AMP + phosphate</text>
        <dbReference type="Rhea" id="RHEA:10040"/>
        <dbReference type="ChEBI" id="CHEBI:15377"/>
        <dbReference type="ChEBI" id="CHEBI:43474"/>
        <dbReference type="ChEBI" id="CHEBI:58343"/>
        <dbReference type="ChEBI" id="CHEBI:456215"/>
        <dbReference type="EC" id="3.1.3.7"/>
    </reaction>
</comment>
<dbReference type="AlphaFoldDB" id="A0A2T8F7Z7"/>
<name>A0A2T8F7Z7_9ACTN</name>
<feature type="binding site" evidence="6">
    <location>
        <position position="66"/>
    </location>
    <ligand>
        <name>Mg(2+)</name>
        <dbReference type="ChEBI" id="CHEBI:18420"/>
        <label>1</label>
        <note>catalytic</note>
    </ligand>
</feature>
<dbReference type="InterPro" id="IPR050725">
    <property type="entry name" value="CysQ/Inositol_MonoPase"/>
</dbReference>
<dbReference type="InterPro" id="IPR000760">
    <property type="entry name" value="Inositol_monophosphatase-like"/>
</dbReference>
<dbReference type="PANTHER" id="PTHR43028:SF5">
    <property type="entry name" value="3'(2'),5'-BISPHOSPHATE NUCLEOTIDASE 1"/>
    <property type="match status" value="1"/>
</dbReference>
<keyword evidence="3 6" id="KW-0460">Magnesium</keyword>
<feature type="binding site" evidence="6">
    <location>
        <position position="197"/>
    </location>
    <ligand>
        <name>Mg(2+)</name>
        <dbReference type="ChEBI" id="CHEBI:18420"/>
        <label>1</label>
        <note>catalytic</note>
    </ligand>
</feature>
<feature type="binding site" evidence="6">
    <location>
        <position position="87"/>
    </location>
    <ligand>
        <name>Mg(2+)</name>
        <dbReference type="ChEBI" id="CHEBI:18420"/>
        <label>1</label>
        <note>catalytic</note>
    </ligand>
</feature>
<dbReference type="Gene3D" id="3.40.190.80">
    <property type="match status" value="1"/>
</dbReference>
<evidence type="ECO:0000313" key="8">
    <source>
        <dbReference type="Proteomes" id="UP000246018"/>
    </source>
</evidence>
<dbReference type="GO" id="GO:0008441">
    <property type="term" value="F:3'(2'),5'-bisphosphate nucleotidase activity"/>
    <property type="evidence" value="ECO:0007669"/>
    <property type="project" value="UniProtKB-EC"/>
</dbReference>
<dbReference type="GO" id="GO:0000103">
    <property type="term" value="P:sulfate assimilation"/>
    <property type="evidence" value="ECO:0007669"/>
    <property type="project" value="TreeGrafter"/>
</dbReference>
<dbReference type="CDD" id="cd01638">
    <property type="entry name" value="CysQ"/>
    <property type="match status" value="1"/>
</dbReference>
<reference evidence="7 8" key="1">
    <citation type="submission" date="2018-04" db="EMBL/GenBank/DDBJ databases">
        <title>Genome of Nocardioides gansuensis WSJ-1.</title>
        <authorList>
            <person name="Wu S."/>
            <person name="Wang G."/>
        </authorList>
    </citation>
    <scope>NUCLEOTIDE SEQUENCE [LARGE SCALE GENOMIC DNA]</scope>
    <source>
        <strain evidence="7 8">WSJ-1</strain>
    </source>
</reference>
<comment type="caution">
    <text evidence="7">The sequence shown here is derived from an EMBL/GenBank/DDBJ whole genome shotgun (WGS) entry which is preliminary data.</text>
</comment>
<evidence type="ECO:0000313" key="7">
    <source>
        <dbReference type="EMBL" id="PVG81823.1"/>
    </source>
</evidence>
<evidence type="ECO:0000256" key="6">
    <source>
        <dbReference type="PIRSR" id="PIRSR600760-2"/>
    </source>
</evidence>
<proteinExistence type="predicted"/>
<feature type="binding site" evidence="6">
    <location>
        <position position="84"/>
    </location>
    <ligand>
        <name>Mg(2+)</name>
        <dbReference type="ChEBI" id="CHEBI:18420"/>
        <label>1</label>
        <note>catalytic</note>
    </ligand>
</feature>
<sequence length="253" mass="26853">MTLDPSTLDDHDFAVWAAEQAGAALLRVRVEGLEGKALKDAGDAAAQAVLAGLLAEHRPGDAVLSEEAADDSTRLEASRVWIIDPLDGTREFSEPPRDDWAVHVALWQDGRLVAGAVAQPALGETFSTAAPRVVPARTSDRPRIAVSRTRPPAFVEALAAEIDAELVPMGSAGVKVMSVVRDVADAYVHAGGQYQWDNAAPVAVAEAAGLHCSRVDGSPLVYNEAETSLPDLIVCRPELAEQIIDFVKRHGID</sequence>
<dbReference type="EMBL" id="QDGZ01000007">
    <property type="protein sequence ID" value="PVG81823.1"/>
    <property type="molecule type" value="Genomic_DNA"/>
</dbReference>
<keyword evidence="2 6" id="KW-0479">Metal-binding</keyword>
<dbReference type="Gene3D" id="3.30.540.10">
    <property type="entry name" value="Fructose-1,6-Bisphosphatase, subunit A, domain 1"/>
    <property type="match status" value="1"/>
</dbReference>
<comment type="cofactor">
    <cofactor evidence="6">
        <name>Mg(2+)</name>
        <dbReference type="ChEBI" id="CHEBI:18420"/>
    </cofactor>
</comment>